<feature type="transmembrane region" description="Helical" evidence="1">
    <location>
        <begin position="299"/>
        <end position="317"/>
    </location>
</feature>
<feature type="transmembrane region" description="Helical" evidence="1">
    <location>
        <begin position="348"/>
        <end position="364"/>
    </location>
</feature>
<dbReference type="InterPro" id="IPR025178">
    <property type="entry name" value="Lnb_N"/>
</dbReference>
<dbReference type="EMBL" id="FQ859183">
    <property type="protein sequence ID" value="CCB69963.1"/>
    <property type="molecule type" value="Genomic_DNA"/>
</dbReference>
<proteinExistence type="predicted"/>
<feature type="transmembrane region" description="Helical" evidence="1">
    <location>
        <begin position="274"/>
        <end position="293"/>
    </location>
</feature>
<evidence type="ECO:0000256" key="1">
    <source>
        <dbReference type="SAM" id="Phobius"/>
    </source>
</evidence>
<dbReference type="AlphaFoldDB" id="G2Z7U0"/>
<dbReference type="eggNOG" id="ENOG502Z87C">
    <property type="taxonomic scope" value="Bacteria"/>
</dbReference>
<feature type="domain" description="Lnb-like transmembrane" evidence="3">
    <location>
        <begin position="256"/>
        <end position="365"/>
    </location>
</feature>
<evidence type="ECO:0000313" key="5">
    <source>
        <dbReference type="Proteomes" id="UP000009186"/>
    </source>
</evidence>
<dbReference type="KEGG" id="fbr:FBFL15_1914"/>
<evidence type="ECO:0000259" key="2">
    <source>
        <dbReference type="Pfam" id="PF13387"/>
    </source>
</evidence>
<dbReference type="InterPro" id="IPR057436">
    <property type="entry name" value="5TMH_Lnb"/>
</dbReference>
<protein>
    <submittedName>
        <fullName evidence="4">Uncharacterized protein</fullName>
    </submittedName>
</protein>
<keyword evidence="1" id="KW-0472">Membrane</keyword>
<dbReference type="Pfam" id="PF13387">
    <property type="entry name" value="Lnb_N"/>
    <property type="match status" value="1"/>
</dbReference>
<evidence type="ECO:0000313" key="4">
    <source>
        <dbReference type="EMBL" id="CCB69963.1"/>
    </source>
</evidence>
<dbReference type="Proteomes" id="UP000009186">
    <property type="component" value="Chromosome"/>
</dbReference>
<keyword evidence="5" id="KW-1185">Reference proteome</keyword>
<sequence>MKEKLHFLFAFFIIIFAIHRSQSQCIKLSDDAKVSVLTCGSGNELYSIYGHTAIRFLDPQNQLDIVFNYGYFDFNTDHFYLKFVKGDLKYFVASNTYQDFISEYVETNRDVFEQTLILNTNQKQQIFEQISMSLYSDERFYTYKFIDRNCTTMVLNKINGIIGKNITHKTLNNTLSYRSILYSYLNNHFFENLGINILFGAKTDQTASKLFLPKELMEQLENTTIHQKKLVESTKVLNVKHLTNDDNPLWNNIYFLSLILIVMTILNSKIINNIYIILMGIIGFVLLFVSFYSNHQEVSLNYNILLFNPLYLILFYFKHLKDTYFKLLIYICYAFICIYIIILLNKAYLIMILPIIITTVIMLYKQQKSVLLPSVIQNGAQSF</sequence>
<keyword evidence="1" id="KW-1133">Transmembrane helix</keyword>
<accession>G2Z7U0</accession>
<dbReference type="RefSeq" id="WP_014084428.1">
    <property type="nucleotide sequence ID" value="NC_016001.1"/>
</dbReference>
<organism evidence="4 5">
    <name type="scientific">Flavobacterium branchiophilum (strain FL-15)</name>
    <dbReference type="NCBI Taxonomy" id="1034807"/>
    <lineage>
        <taxon>Bacteria</taxon>
        <taxon>Pseudomonadati</taxon>
        <taxon>Bacteroidota</taxon>
        <taxon>Flavobacteriia</taxon>
        <taxon>Flavobacteriales</taxon>
        <taxon>Flavobacteriaceae</taxon>
        <taxon>Flavobacterium</taxon>
    </lineage>
</organism>
<reference evidence="4 5" key="1">
    <citation type="journal article" date="2011" name="Appl. Environ. Microbiol.">
        <title>Complete genome sequence of the fish pathogen Flavobacterium branchiophilum.</title>
        <authorList>
            <consortium name="1:IP"/>
            <consortium name="Microbial Evolutionary Genomics,F-75015 Paris"/>
            <consortium name="France 2:CNRS"/>
            <consortium name="URA2171"/>
            <consortium name="F-75015 Paris,France 3:Unite de Virologie et Immunologie Mol."/>
            <consortium name="INRA,78352 Jouy en Josas Cedex"/>
            <consortium name="France. 4:Unite de Mathemathique"/>
            <consortium name="Informatique et Genome,INRA"/>
            <consortium name="78352 Jouy en Josas Cedex"/>
            <consortium name="France. 5:CEA/Genoscope"/>
            <consortium name="Evry"/>
            <consortium name="France"/>
            <person name="Touchon M."/>
            <person name="Barbier P."/>
            <person name="Bernardet J.F."/>
            <person name="Loux V."/>
            <person name="Vacherie B."/>
            <person name="Barbe V."/>
            <person name="Rocha E.P."/>
            <person name="Duchaud E."/>
        </authorList>
    </citation>
    <scope>NUCLEOTIDE SEQUENCE [LARGE SCALE GENOMIC DNA]</scope>
    <source>
        <strain evidence="4 5">FL-15</strain>
    </source>
</reference>
<dbReference type="STRING" id="1034807.FBFL15_1914"/>
<dbReference type="HOGENOM" id="CLU_052983_1_0_10"/>
<feature type="transmembrane region" description="Helical" evidence="1">
    <location>
        <begin position="324"/>
        <end position="342"/>
    </location>
</feature>
<keyword evidence="1" id="KW-0812">Transmembrane</keyword>
<dbReference type="Pfam" id="PF25221">
    <property type="entry name" value="5TMH_Lnb"/>
    <property type="match status" value="1"/>
</dbReference>
<feature type="domain" description="Lnb N-terminal periplasmic" evidence="2">
    <location>
        <begin position="32"/>
        <end position="169"/>
    </location>
</feature>
<gene>
    <name evidence="4" type="ordered locus">FBFL15_1914</name>
</gene>
<feature type="transmembrane region" description="Helical" evidence="1">
    <location>
        <begin position="249"/>
        <end position="267"/>
    </location>
</feature>
<evidence type="ECO:0000259" key="3">
    <source>
        <dbReference type="Pfam" id="PF25221"/>
    </source>
</evidence>
<name>G2Z7U0_FLABF</name>